<evidence type="ECO:0000256" key="4">
    <source>
        <dbReference type="ARBA" id="ARBA00023110"/>
    </source>
</evidence>
<feature type="domain" description="PpiC" evidence="6">
    <location>
        <begin position="302"/>
        <end position="397"/>
    </location>
</feature>
<comment type="similarity">
    <text evidence="2">Belongs to the PpiC/parvulin rotamase family.</text>
</comment>
<dbReference type="InterPro" id="IPR000297">
    <property type="entry name" value="PPIase_PpiC"/>
</dbReference>
<keyword evidence="5 7" id="KW-0413">Isomerase</keyword>
<dbReference type="Proteomes" id="UP000283734">
    <property type="component" value="Unassembled WGS sequence"/>
</dbReference>
<evidence type="ECO:0000259" key="6">
    <source>
        <dbReference type="PROSITE" id="PS50198"/>
    </source>
</evidence>
<dbReference type="Gene3D" id="3.10.50.40">
    <property type="match status" value="1"/>
</dbReference>
<dbReference type="SUPFAM" id="SSF109998">
    <property type="entry name" value="Triger factor/SurA peptide-binding domain-like"/>
    <property type="match status" value="1"/>
</dbReference>
<dbReference type="Pfam" id="PF13145">
    <property type="entry name" value="Rotamase_2"/>
    <property type="match status" value="1"/>
</dbReference>
<evidence type="ECO:0000256" key="1">
    <source>
        <dbReference type="ARBA" id="ARBA00000971"/>
    </source>
</evidence>
<dbReference type="EMBL" id="QYYA01000001">
    <property type="protein sequence ID" value="RJG19479.1"/>
    <property type="molecule type" value="Genomic_DNA"/>
</dbReference>
<evidence type="ECO:0000256" key="2">
    <source>
        <dbReference type="ARBA" id="ARBA00007656"/>
    </source>
</evidence>
<dbReference type="PANTHER" id="PTHR47245:SF2">
    <property type="entry name" value="PEPTIDYL-PROLYL CIS-TRANS ISOMERASE HP_0175-RELATED"/>
    <property type="match status" value="1"/>
</dbReference>
<organism evidence="7 8">
    <name type="scientific">Alcanivorax profundi</name>
    <dbReference type="NCBI Taxonomy" id="2338368"/>
    <lineage>
        <taxon>Bacteria</taxon>
        <taxon>Pseudomonadati</taxon>
        <taxon>Pseudomonadota</taxon>
        <taxon>Gammaproteobacteria</taxon>
        <taxon>Oceanospirillales</taxon>
        <taxon>Alcanivoracaceae</taxon>
        <taxon>Alcanivorax</taxon>
    </lineage>
</organism>
<evidence type="ECO:0000313" key="8">
    <source>
        <dbReference type="Proteomes" id="UP000283734"/>
    </source>
</evidence>
<dbReference type="OrthoDB" id="9812372at2"/>
<evidence type="ECO:0000313" key="7">
    <source>
        <dbReference type="EMBL" id="RJG19479.1"/>
    </source>
</evidence>
<dbReference type="AlphaFoldDB" id="A0A418Y1R1"/>
<dbReference type="PANTHER" id="PTHR47245">
    <property type="entry name" value="PEPTIDYLPROLYL ISOMERASE"/>
    <property type="match status" value="1"/>
</dbReference>
<dbReference type="RefSeq" id="WP_119917349.1">
    <property type="nucleotide sequence ID" value="NZ_CAXGPP010000009.1"/>
</dbReference>
<keyword evidence="4 5" id="KW-0697">Rotamase</keyword>
<comment type="catalytic activity">
    <reaction evidence="1">
        <text>[protein]-peptidylproline (omega=180) = [protein]-peptidylproline (omega=0)</text>
        <dbReference type="Rhea" id="RHEA:16237"/>
        <dbReference type="Rhea" id="RHEA-COMP:10747"/>
        <dbReference type="Rhea" id="RHEA-COMP:10748"/>
        <dbReference type="ChEBI" id="CHEBI:83833"/>
        <dbReference type="ChEBI" id="CHEBI:83834"/>
        <dbReference type="EC" id="5.2.1.8"/>
    </reaction>
</comment>
<name>A0A418Y1R1_9GAMM</name>
<sequence length="447" mass="50329">MKRSIPILFVVFLAAVLLGPVAWQAWGPLPDSVAARINGEDLPADTLAVFVAAARRADPTTTPQVVLKGLVENRLLAGMAEHEDHHGHHAAQVGSGNVGYDRDTVREQQRFRLLRSAFAEPLRAAVQTRGADNSLTYLTQPLELDATALAPMLTLEQALYTTMTEAQQQAAKQYVLARYRFAESQPEQTLSLWDLYRRQNIQLKVQMHNLNLAFVREAIKQQLTMEFVFYWFEQESGLSRQAVAAVDRCLDDALHRDALLHEMGLMHDIHDDNPALREQAGKVTQQQIAEYYAANKDEFTRVERVRARHLRVDSQQAADRIVAEIRDGLSFEQAIARYSLAEDATDGGQLGWIDRESRDDHWTRALAFVQPQGRVSAPFRSPAVSGAPYWEILQVDEKVMGYQPLDSESVRYRASLAIAREQLEARFREQLADASADASLRINQGVM</sequence>
<accession>A0A418Y1R1</accession>
<dbReference type="InterPro" id="IPR050245">
    <property type="entry name" value="PrsA_foldase"/>
</dbReference>
<evidence type="ECO:0000256" key="3">
    <source>
        <dbReference type="ARBA" id="ARBA00013194"/>
    </source>
</evidence>
<evidence type="ECO:0000256" key="5">
    <source>
        <dbReference type="PROSITE-ProRule" id="PRU00278"/>
    </source>
</evidence>
<dbReference type="SUPFAM" id="SSF54534">
    <property type="entry name" value="FKBP-like"/>
    <property type="match status" value="1"/>
</dbReference>
<comment type="caution">
    <text evidence="7">The sequence shown here is derived from an EMBL/GenBank/DDBJ whole genome shotgun (WGS) entry which is preliminary data.</text>
</comment>
<dbReference type="EC" id="5.2.1.8" evidence="3"/>
<dbReference type="InterPro" id="IPR046357">
    <property type="entry name" value="PPIase_dom_sf"/>
</dbReference>
<protein>
    <recommendedName>
        <fullName evidence="3">peptidylprolyl isomerase</fullName>
        <ecNumber evidence="3">5.2.1.8</ecNumber>
    </recommendedName>
</protein>
<dbReference type="GO" id="GO:0003755">
    <property type="term" value="F:peptidyl-prolyl cis-trans isomerase activity"/>
    <property type="evidence" value="ECO:0007669"/>
    <property type="project" value="UniProtKB-KW"/>
</dbReference>
<dbReference type="InterPro" id="IPR027304">
    <property type="entry name" value="Trigger_fact/SurA_dom_sf"/>
</dbReference>
<dbReference type="PROSITE" id="PS50198">
    <property type="entry name" value="PPIC_PPIASE_2"/>
    <property type="match status" value="1"/>
</dbReference>
<keyword evidence="8" id="KW-1185">Reference proteome</keyword>
<proteinExistence type="inferred from homology"/>
<reference evidence="7 8" key="1">
    <citation type="submission" date="2018-09" db="EMBL/GenBank/DDBJ databases">
        <title>Alcanivorax profundi sp. nov., isolated from 1000 m-depth seawater of the Mariana Trench.</title>
        <authorList>
            <person name="Liu J."/>
        </authorList>
    </citation>
    <scope>NUCLEOTIDE SEQUENCE [LARGE SCALE GENOMIC DNA]</scope>
    <source>
        <strain evidence="7 8">MTEO17</strain>
    </source>
</reference>
<gene>
    <name evidence="7" type="ORF">D4A39_01015</name>
</gene>